<sequence>MKIKCLARKSIMIAILGTMIVILGGCSSDKKGNFEEALQKEIDKRVASGELAYPEETNETQVSQTTDSTTDEEEKLIAYDLKGNPVEIDGKDVIEAEGKIFYRLGGLYPLGEYVAVSDKGDFSSYYCVTIGPSEDIIVTNGSTENSVVFDTQDGEYISYQGCKLYPIDEAPEVEKTADGAYPASTYKVGTQIPAGEYVAKGNSVIVNIEADLTDDSDANLGIWGSNKCAVFKVEDGQYIQTTSGDIYPIELTEDLKAADGIYKDGMYKVGFHMPAGTYKLQADVDTAYAEIYNENTPGADREEVITAEPEQTFTVKEGQYVIVTGGRATLQ</sequence>
<feature type="region of interest" description="Disordered" evidence="1">
    <location>
        <begin position="49"/>
        <end position="71"/>
    </location>
</feature>
<evidence type="ECO:0000256" key="1">
    <source>
        <dbReference type="SAM" id="MobiDB-lite"/>
    </source>
</evidence>
<name>F2JM47_CELLD</name>
<dbReference type="STRING" id="642492.Clole_4155"/>
<proteinExistence type="predicted"/>
<evidence type="ECO:0008006" key="4">
    <source>
        <dbReference type="Google" id="ProtNLM"/>
    </source>
</evidence>
<organism evidence="2 3">
    <name type="scientific">Cellulosilyticum lentocellum (strain ATCC 49066 / DSM 5427 / NCIMB 11756 / RHM5)</name>
    <name type="common">Clostridium lentocellum</name>
    <dbReference type="NCBI Taxonomy" id="642492"/>
    <lineage>
        <taxon>Bacteria</taxon>
        <taxon>Bacillati</taxon>
        <taxon>Bacillota</taxon>
        <taxon>Clostridia</taxon>
        <taxon>Lachnospirales</taxon>
        <taxon>Cellulosilyticaceae</taxon>
        <taxon>Cellulosilyticum</taxon>
    </lineage>
</organism>
<evidence type="ECO:0000313" key="2">
    <source>
        <dbReference type="EMBL" id="ADZ85827.1"/>
    </source>
</evidence>
<reference evidence="2 3" key="1">
    <citation type="journal article" date="2011" name="J. Bacteriol.">
        <title>Complete genome sequence of the cellulose-degrading bacterium Cellulosilyticum lentocellum.</title>
        <authorList>
            <consortium name="US DOE Joint Genome Institute"/>
            <person name="Miller D.A."/>
            <person name="Suen G."/>
            <person name="Bruce D."/>
            <person name="Copeland A."/>
            <person name="Cheng J.F."/>
            <person name="Detter C."/>
            <person name="Goodwin L.A."/>
            <person name="Han C.S."/>
            <person name="Hauser L.J."/>
            <person name="Land M.L."/>
            <person name="Lapidus A."/>
            <person name="Lucas S."/>
            <person name="Meincke L."/>
            <person name="Pitluck S."/>
            <person name="Tapia R."/>
            <person name="Teshima H."/>
            <person name="Woyke T."/>
            <person name="Fox B.G."/>
            <person name="Angert E.R."/>
            <person name="Currie C.R."/>
        </authorList>
    </citation>
    <scope>NUCLEOTIDE SEQUENCE [LARGE SCALE GENOMIC DNA]</scope>
    <source>
        <strain evidence="3">ATCC 49066 / DSM 5427 / NCIMB 11756 / RHM5</strain>
    </source>
</reference>
<keyword evidence="3" id="KW-1185">Reference proteome</keyword>
<feature type="compositionally biased region" description="Low complexity" evidence="1">
    <location>
        <begin position="59"/>
        <end position="68"/>
    </location>
</feature>
<evidence type="ECO:0000313" key="3">
    <source>
        <dbReference type="Proteomes" id="UP000008467"/>
    </source>
</evidence>
<accession>F2JM47</accession>
<dbReference type="PROSITE" id="PS51257">
    <property type="entry name" value="PROKAR_LIPOPROTEIN"/>
    <property type="match status" value="1"/>
</dbReference>
<dbReference type="RefSeq" id="WP_013659098.1">
    <property type="nucleotide sequence ID" value="NC_015275.1"/>
</dbReference>
<dbReference type="AlphaFoldDB" id="F2JM47"/>
<dbReference type="EMBL" id="CP002582">
    <property type="protein sequence ID" value="ADZ85827.1"/>
    <property type="molecule type" value="Genomic_DNA"/>
</dbReference>
<dbReference type="KEGG" id="cle:Clole_4155"/>
<dbReference type="eggNOG" id="COG2247">
    <property type="taxonomic scope" value="Bacteria"/>
</dbReference>
<protein>
    <recommendedName>
        <fullName evidence="4">Lipoprotein</fullName>
    </recommendedName>
</protein>
<dbReference type="HOGENOM" id="CLU_810606_0_0_9"/>
<gene>
    <name evidence="2" type="ordered locus">Clole_4155</name>
</gene>
<dbReference type="Proteomes" id="UP000008467">
    <property type="component" value="Chromosome"/>
</dbReference>